<evidence type="ECO:0000256" key="2">
    <source>
        <dbReference type="SAM" id="Phobius"/>
    </source>
</evidence>
<reference evidence="4" key="1">
    <citation type="submission" date="2018-07" db="EMBL/GenBank/DDBJ databases">
        <authorList>
            <consortium name="PulseNet: The National Subtyping Network for Foodborne Disease Surveillance"/>
            <person name="Tarr C.L."/>
            <person name="Trees E."/>
            <person name="Katz L.S."/>
            <person name="Carleton-Romer H.A."/>
            <person name="Stroika S."/>
            <person name="Kucerova Z."/>
            <person name="Roache K.F."/>
            <person name="Sabol A.L."/>
            <person name="Besser J."/>
            <person name="Gerner-Smidt P."/>
        </authorList>
    </citation>
    <scope>NUCLEOTIDE SEQUENCE</scope>
    <source>
        <strain evidence="4">PNUSAS013978</strain>
    </source>
</reference>
<accession>A0A5Z7TD87</accession>
<feature type="domain" description="TraG N-terminal Proteobacteria" evidence="3">
    <location>
        <begin position="3"/>
        <end position="444"/>
    </location>
</feature>
<name>A0A5Z7TD87_SALER</name>
<gene>
    <name evidence="4" type="ORF">CD985_22385</name>
</gene>
<keyword evidence="2" id="KW-0812">Transmembrane</keyword>
<feature type="transmembrane region" description="Helical" evidence="2">
    <location>
        <begin position="331"/>
        <end position="349"/>
    </location>
</feature>
<keyword evidence="2" id="KW-1133">Transmembrane helix</keyword>
<dbReference type="NCBIfam" id="NF010295">
    <property type="entry name" value="PRK13735.1"/>
    <property type="match status" value="1"/>
</dbReference>
<comment type="caution">
    <text evidence="4">The sequence shown here is derived from an EMBL/GenBank/DDBJ whole genome shotgun (WGS) entry which is preliminary data.</text>
</comment>
<feature type="region of interest" description="Disordered" evidence="1">
    <location>
        <begin position="653"/>
        <end position="682"/>
    </location>
</feature>
<organism evidence="4">
    <name type="scientific">Salmonella enterica</name>
    <name type="common">Salmonella choleraesuis</name>
    <dbReference type="NCBI Taxonomy" id="28901"/>
    <lineage>
        <taxon>Bacteria</taxon>
        <taxon>Pseudomonadati</taxon>
        <taxon>Pseudomonadota</taxon>
        <taxon>Gammaproteobacteria</taxon>
        <taxon>Enterobacterales</taxon>
        <taxon>Enterobacteriaceae</taxon>
        <taxon>Salmonella</taxon>
    </lineage>
</organism>
<dbReference type="AlphaFoldDB" id="A0A5Z7TD87"/>
<proteinExistence type="predicted"/>
<protein>
    <submittedName>
        <fullName evidence="4">Conjugal transfer protein TraG</fullName>
    </submittedName>
</protein>
<feature type="compositionally biased region" description="Basic and acidic residues" evidence="1">
    <location>
        <begin position="653"/>
        <end position="662"/>
    </location>
</feature>
<feature type="region of interest" description="Disordered" evidence="1">
    <location>
        <begin position="902"/>
        <end position="941"/>
    </location>
</feature>
<evidence type="ECO:0000259" key="3">
    <source>
        <dbReference type="Pfam" id="PF07916"/>
    </source>
</evidence>
<dbReference type="InterPro" id="IPR012931">
    <property type="entry name" value="TraG_N_Proteobacteria"/>
</dbReference>
<feature type="transmembrane region" description="Helical" evidence="2">
    <location>
        <begin position="355"/>
        <end position="377"/>
    </location>
</feature>
<feature type="compositionally biased region" description="Basic and acidic residues" evidence="1">
    <location>
        <begin position="670"/>
        <end position="682"/>
    </location>
</feature>
<feature type="compositionally biased region" description="Basic and acidic residues" evidence="1">
    <location>
        <begin position="924"/>
        <end position="941"/>
    </location>
</feature>
<dbReference type="Pfam" id="PF07916">
    <property type="entry name" value="TraG_N"/>
    <property type="match status" value="1"/>
</dbReference>
<evidence type="ECO:0000313" key="4">
    <source>
        <dbReference type="EMBL" id="ECS7123568.1"/>
    </source>
</evidence>
<keyword evidence="2" id="KW-0472">Membrane</keyword>
<sequence length="941" mass="102851">MNEVYVIAGGEWLSNNLNAIAAFMGTRTWDSIEKIALTLSVLAVAVMWVQRHNVMDLLGWVAVFVLISLLVNVRTSVQIIDNSDLVKVHRVDNVPVGLAMPLSLTTRIGHAMVASYEMIFTQPDSATYSKTGMLFGANLIVKSTDFLSRNPEIINLFQDYVQNCVLGDIYLNHKYTLEDLMASADPYTLIFSRPSPLRGVYDSNNNFITCKDASVTLKDRLNLDTKTGGKTWHYYVQQIFGGRPDPDLLFRQLVSDSYSYFYGSSQSASHIMRQNVTMNALKEGITSNAARNGDTASLVSLATTSSMEKQRLAHVSIGHVLMRNLPMVQTILVGITIGIFPLLVLAAVFNRLTLSVLRGYVFALMWFQTWPLLYAILNSAMTFYAKQNGAPVVLSELSQIQLKYSDLASTAGYISVMIPPLSWMMVKGLGAGFSSVYSHFASSAISPTASAAGSVVDGNYSYGNMQTENVNGFSWSTNSTTSFGQMMYQTGSGATATQTRDGNMVMDASGAMSRLPVGINATRQIAAAQQEMAREASNRAESALHGFSSSIASAWNTLSQFGSNRGSSDSVTGGADSTMSAQDSMMASRMRSAVESYAKAHNISNEQATQELASTGSKFSYGGYADAHAEWGIKPGILGVGGGVGVRGGFKGSLDRTDDDSHSASSGSRATHDARHDIDAKASKDFKEASDYFTSRKVSESGSHTDNNADSRVDQLSAALNSAKQSYDQYTTNMTRSHEYAEMASRTESMSGQMSEDLSQQFAQYVMKRAPQDAEAILTNTSSPEIAERRRAMAWSFVQEQVQPGVDNAWRESRGDIGKGMESVPSGGGSQDIIADHQGHQAIIEQRTQDSNIRNDVKHQVDNMVTEYRGNIGDTQNSIRGEENIVRGQYSELQNHHKTEALSQNNKYNEERESQKIIPEPSEEAVKKMVDDKKDRLKGPL</sequence>
<evidence type="ECO:0000256" key="1">
    <source>
        <dbReference type="SAM" id="MobiDB-lite"/>
    </source>
</evidence>
<dbReference type="EMBL" id="AAKKLL010000013">
    <property type="protein sequence ID" value="ECS7123568.1"/>
    <property type="molecule type" value="Genomic_DNA"/>
</dbReference>